<dbReference type="PANTHER" id="PTHR23150">
    <property type="entry name" value="SULFATASE MODIFYING FACTOR 1, 2"/>
    <property type="match status" value="1"/>
</dbReference>
<dbReference type="SUPFAM" id="SSF56436">
    <property type="entry name" value="C-type lectin-like"/>
    <property type="match status" value="1"/>
</dbReference>
<feature type="domain" description="Sulfatase-modifying factor enzyme-like" evidence="1">
    <location>
        <begin position="27"/>
        <end position="262"/>
    </location>
</feature>
<dbReference type="Pfam" id="PF03781">
    <property type="entry name" value="FGE-sulfatase"/>
    <property type="match status" value="1"/>
</dbReference>
<reference evidence="2" key="2">
    <citation type="journal article" date="2021" name="Mar. Drugs">
        <title>Genome Reduction and Secondary Metabolism of the Marine Sponge-Associated Cyanobacterium Leptothoe.</title>
        <authorList>
            <person name="Konstantinou D."/>
            <person name="Popin R.V."/>
            <person name="Fewer D.P."/>
            <person name="Sivonen K."/>
            <person name="Gkelis S."/>
        </authorList>
    </citation>
    <scope>NUCLEOTIDE SEQUENCE</scope>
    <source>
        <strain evidence="2">TAU-MAC 1115</strain>
    </source>
</reference>
<gene>
    <name evidence="2" type="ORF">IXB50_05625</name>
</gene>
<dbReference type="InterPro" id="IPR051043">
    <property type="entry name" value="Sulfatase_Mod_Factor_Kinase"/>
</dbReference>
<dbReference type="InterPro" id="IPR005532">
    <property type="entry name" value="SUMF_dom"/>
</dbReference>
<organism evidence="2 3">
    <name type="scientific">Leptothoe spongobia TAU-MAC 1115</name>
    <dbReference type="NCBI Taxonomy" id="1967444"/>
    <lineage>
        <taxon>Bacteria</taxon>
        <taxon>Bacillati</taxon>
        <taxon>Cyanobacteriota</taxon>
        <taxon>Cyanophyceae</taxon>
        <taxon>Nodosilineales</taxon>
        <taxon>Cymatolegaceae</taxon>
        <taxon>Leptothoe</taxon>
        <taxon>Leptothoe spongobia</taxon>
    </lineage>
</organism>
<dbReference type="PANTHER" id="PTHR23150:SF19">
    <property type="entry name" value="FORMYLGLYCINE-GENERATING ENZYME"/>
    <property type="match status" value="1"/>
</dbReference>
<dbReference type="InterPro" id="IPR042095">
    <property type="entry name" value="SUMF_sf"/>
</dbReference>
<comment type="caution">
    <text evidence="2">The sequence shown here is derived from an EMBL/GenBank/DDBJ whole genome shotgun (WGS) entry which is preliminary data.</text>
</comment>
<dbReference type="AlphaFoldDB" id="A0A947DDC1"/>
<name>A0A947DDC1_9CYAN</name>
<dbReference type="InterPro" id="IPR016187">
    <property type="entry name" value="CTDL_fold"/>
</dbReference>
<dbReference type="Gene3D" id="3.90.1580.10">
    <property type="entry name" value="paralog of FGE (formylglycine-generating enzyme)"/>
    <property type="match status" value="1"/>
</dbReference>
<dbReference type="EMBL" id="JADOES010000007">
    <property type="protein sequence ID" value="MBT9314897.1"/>
    <property type="molecule type" value="Genomic_DNA"/>
</dbReference>
<evidence type="ECO:0000259" key="1">
    <source>
        <dbReference type="Pfam" id="PF03781"/>
    </source>
</evidence>
<sequence length="269" mass="30208">MAELTIRQRTATAQYFTEDLGNGVGLDMVLVPGDTFLMGSPENEPQRSDSEGPQHEVTVSTFLMGRYTVTQAQWRAVAAMTQVKIELKSDPANFKGDNRPVERVSWYEAEEFCERLAVHTRRPYRLPSEAQWEYACRAGTQTPFYFGQTLTDEVANYRATSTYKNGPKGKFLEETVDVTHFGLANAYGLCDMHGNVDEWCADHWHGSYDKAPTDGSPWLSQDSEASRVLRGGSWISSPWVCRSASRVYGLPGYRDSYIGFRVSCEPPGL</sequence>
<dbReference type="GO" id="GO:0120147">
    <property type="term" value="F:formylglycine-generating oxidase activity"/>
    <property type="evidence" value="ECO:0007669"/>
    <property type="project" value="TreeGrafter"/>
</dbReference>
<reference evidence="2" key="1">
    <citation type="submission" date="2020-11" db="EMBL/GenBank/DDBJ databases">
        <authorList>
            <person name="Konstantinou D."/>
            <person name="Gkelis S."/>
            <person name="Popin R."/>
            <person name="Fewer D."/>
            <person name="Sivonen K."/>
        </authorList>
    </citation>
    <scope>NUCLEOTIDE SEQUENCE</scope>
    <source>
        <strain evidence="2">TAU-MAC 1115</strain>
    </source>
</reference>
<dbReference type="RefSeq" id="WP_215607967.1">
    <property type="nucleotide sequence ID" value="NZ_JADOES010000007.1"/>
</dbReference>
<evidence type="ECO:0000313" key="2">
    <source>
        <dbReference type="EMBL" id="MBT9314897.1"/>
    </source>
</evidence>
<evidence type="ECO:0000313" key="3">
    <source>
        <dbReference type="Proteomes" id="UP000717364"/>
    </source>
</evidence>
<protein>
    <submittedName>
        <fullName evidence="2">Formylglycine-generating enzyme family protein</fullName>
    </submittedName>
</protein>
<keyword evidence="3" id="KW-1185">Reference proteome</keyword>
<proteinExistence type="predicted"/>
<accession>A0A947DDC1</accession>
<dbReference type="Proteomes" id="UP000717364">
    <property type="component" value="Unassembled WGS sequence"/>
</dbReference>